<accession>A0A7W9CU07</accession>
<protein>
    <submittedName>
        <fullName evidence="2">Glycosyltransferase involved in cell wall biosynthesis</fullName>
    </submittedName>
</protein>
<dbReference type="AlphaFoldDB" id="A0A7W9CU07"/>
<dbReference type="SUPFAM" id="SSF53448">
    <property type="entry name" value="Nucleotide-diphospho-sugar transferases"/>
    <property type="match status" value="1"/>
</dbReference>
<dbReference type="RefSeq" id="WP_183853049.1">
    <property type="nucleotide sequence ID" value="NZ_JACHOO010000002.1"/>
</dbReference>
<dbReference type="InterPro" id="IPR001173">
    <property type="entry name" value="Glyco_trans_2-like"/>
</dbReference>
<keyword evidence="3" id="KW-1185">Reference proteome</keyword>
<dbReference type="Proteomes" id="UP000523821">
    <property type="component" value="Unassembled WGS sequence"/>
</dbReference>
<organism evidence="2 3">
    <name type="scientific">Prosthecomicrobium pneumaticum</name>
    <dbReference type="NCBI Taxonomy" id="81895"/>
    <lineage>
        <taxon>Bacteria</taxon>
        <taxon>Pseudomonadati</taxon>
        <taxon>Pseudomonadota</taxon>
        <taxon>Alphaproteobacteria</taxon>
        <taxon>Hyphomicrobiales</taxon>
        <taxon>Kaistiaceae</taxon>
        <taxon>Prosthecomicrobium</taxon>
    </lineage>
</organism>
<evidence type="ECO:0000313" key="2">
    <source>
        <dbReference type="EMBL" id="MBB5751880.1"/>
    </source>
</evidence>
<dbReference type="GO" id="GO:0016740">
    <property type="term" value="F:transferase activity"/>
    <property type="evidence" value="ECO:0007669"/>
    <property type="project" value="UniProtKB-KW"/>
</dbReference>
<dbReference type="EMBL" id="JACHOO010000002">
    <property type="protein sequence ID" value="MBB5751880.1"/>
    <property type="molecule type" value="Genomic_DNA"/>
</dbReference>
<keyword evidence="2" id="KW-0808">Transferase</keyword>
<dbReference type="PANTHER" id="PTHR43685:SF3">
    <property type="entry name" value="SLR2126 PROTEIN"/>
    <property type="match status" value="1"/>
</dbReference>
<name>A0A7W9CU07_9HYPH</name>
<gene>
    <name evidence="2" type="ORF">GGQ63_000932</name>
</gene>
<reference evidence="2 3" key="1">
    <citation type="submission" date="2020-08" db="EMBL/GenBank/DDBJ databases">
        <title>Genomic Encyclopedia of Type Strains, Phase IV (KMG-IV): sequencing the most valuable type-strain genomes for metagenomic binning, comparative biology and taxonomic classification.</title>
        <authorList>
            <person name="Goeker M."/>
        </authorList>
    </citation>
    <scope>NUCLEOTIDE SEQUENCE [LARGE SCALE GENOMIC DNA]</scope>
    <source>
        <strain evidence="2 3">DSM 16268</strain>
    </source>
</reference>
<evidence type="ECO:0000313" key="3">
    <source>
        <dbReference type="Proteomes" id="UP000523821"/>
    </source>
</evidence>
<evidence type="ECO:0000259" key="1">
    <source>
        <dbReference type="Pfam" id="PF00535"/>
    </source>
</evidence>
<dbReference type="Pfam" id="PF00535">
    <property type="entry name" value="Glycos_transf_2"/>
    <property type="match status" value="1"/>
</dbReference>
<proteinExistence type="predicted"/>
<dbReference type="InterPro" id="IPR029044">
    <property type="entry name" value="Nucleotide-diphossugar_trans"/>
</dbReference>
<feature type="domain" description="Glycosyltransferase 2-like" evidence="1">
    <location>
        <begin position="6"/>
        <end position="130"/>
    </location>
</feature>
<dbReference type="PANTHER" id="PTHR43685">
    <property type="entry name" value="GLYCOSYLTRANSFERASE"/>
    <property type="match status" value="1"/>
</dbReference>
<dbReference type="InterPro" id="IPR050834">
    <property type="entry name" value="Glycosyltransf_2"/>
</dbReference>
<sequence>MAEAFTVAICTRNRAAFLRRCLEGLAASLKGLDAPVLVVDNGSTDDTAAVVAQFGSMARRIVEPRVGLSHARNAAMAACSTAYLVFLDDDGIPSAEWGSAVGAVTKRAEADVFGGPYTPFYTSPKPAWFDDSFGSAHLELADGPQAASVCFSGGNMGWRVSVLSAAGGFDPTLGVSGDRLRLGEETALQLALRRSNPTLRFEFSSSMRMVHHVSREKMRLSYIHRRNYIYGYQLRDIDPANPINDLPLAMFVRQTKLGLPLLARLIWRRGLTERESWRRYAARYLSLNSILFGAQVRRWFAGARRRSPAAAHIDNGAAS</sequence>
<dbReference type="CDD" id="cd00761">
    <property type="entry name" value="Glyco_tranf_GTA_type"/>
    <property type="match status" value="1"/>
</dbReference>
<dbReference type="Gene3D" id="3.90.550.10">
    <property type="entry name" value="Spore Coat Polysaccharide Biosynthesis Protein SpsA, Chain A"/>
    <property type="match status" value="1"/>
</dbReference>
<comment type="caution">
    <text evidence="2">The sequence shown here is derived from an EMBL/GenBank/DDBJ whole genome shotgun (WGS) entry which is preliminary data.</text>
</comment>